<name>A0ABR8RYS4_9MICO</name>
<protein>
    <submittedName>
        <fullName evidence="3">LytR C-terminal domain-containing protein</fullName>
    </submittedName>
</protein>
<feature type="domain" description="LytR/CpsA/Psr regulator C-terminal" evidence="2">
    <location>
        <begin position="56"/>
        <end position="149"/>
    </location>
</feature>
<evidence type="ECO:0000313" key="3">
    <source>
        <dbReference type="EMBL" id="MBD7956371.1"/>
    </source>
</evidence>
<reference evidence="3 4" key="1">
    <citation type="submission" date="2020-08" db="EMBL/GenBank/DDBJ databases">
        <title>A Genomic Blueprint of the Chicken Gut Microbiome.</title>
        <authorList>
            <person name="Gilroy R."/>
            <person name="Ravi A."/>
            <person name="Getino M."/>
            <person name="Pursley I."/>
            <person name="Horton D.L."/>
            <person name="Alikhan N.-F."/>
            <person name="Baker D."/>
            <person name="Gharbi K."/>
            <person name="Hall N."/>
            <person name="Watson M."/>
            <person name="Adriaenssens E.M."/>
            <person name="Foster-Nyarko E."/>
            <person name="Jarju S."/>
            <person name="Secka A."/>
            <person name="Antonio M."/>
            <person name="Oren A."/>
            <person name="Chaudhuri R."/>
            <person name="La Ragione R.M."/>
            <person name="Hildebrand F."/>
            <person name="Pallen M.J."/>
        </authorList>
    </citation>
    <scope>NUCLEOTIDE SEQUENCE [LARGE SCALE GENOMIC DNA]</scope>
    <source>
        <strain evidence="3 4">Sa4CUA7</strain>
    </source>
</reference>
<keyword evidence="1" id="KW-0472">Membrane</keyword>
<comment type="caution">
    <text evidence="3">The sequence shown here is derived from an EMBL/GenBank/DDBJ whole genome shotgun (WGS) entry which is preliminary data.</text>
</comment>
<dbReference type="Proteomes" id="UP000648352">
    <property type="component" value="Unassembled WGS sequence"/>
</dbReference>
<dbReference type="EMBL" id="JACSQP010000001">
    <property type="protein sequence ID" value="MBD7956371.1"/>
    <property type="molecule type" value="Genomic_DNA"/>
</dbReference>
<organism evidence="3 4">
    <name type="scientific">Microbacterium pullorum</name>
    <dbReference type="NCBI Taxonomy" id="2762236"/>
    <lineage>
        <taxon>Bacteria</taxon>
        <taxon>Bacillati</taxon>
        <taxon>Actinomycetota</taxon>
        <taxon>Actinomycetes</taxon>
        <taxon>Micrococcales</taxon>
        <taxon>Microbacteriaceae</taxon>
        <taxon>Microbacterium</taxon>
    </lineage>
</organism>
<evidence type="ECO:0000256" key="1">
    <source>
        <dbReference type="SAM" id="Phobius"/>
    </source>
</evidence>
<dbReference type="Pfam" id="PF13399">
    <property type="entry name" value="LytR_C"/>
    <property type="match status" value="1"/>
</dbReference>
<dbReference type="InterPro" id="IPR027381">
    <property type="entry name" value="LytR/CpsA/Psr_C"/>
</dbReference>
<keyword evidence="1" id="KW-0812">Transmembrane</keyword>
<accession>A0ABR8RYS4</accession>
<feature type="transmembrane region" description="Helical" evidence="1">
    <location>
        <begin position="6"/>
        <end position="28"/>
    </location>
</feature>
<evidence type="ECO:0000259" key="2">
    <source>
        <dbReference type="Pfam" id="PF13399"/>
    </source>
</evidence>
<evidence type="ECO:0000313" key="4">
    <source>
        <dbReference type="Proteomes" id="UP000648352"/>
    </source>
</evidence>
<keyword evidence="4" id="KW-1185">Reference proteome</keyword>
<dbReference type="Gene3D" id="3.30.70.2390">
    <property type="match status" value="1"/>
</dbReference>
<gene>
    <name evidence="3" type="ORF">H9651_01825</name>
</gene>
<sequence length="160" mass="16341">MRGWVVLLWAAVATVVLVAVGIFGTLVVTGRVTLFPTPEPTVAAPAVVTPVLDTTYEVLVLNATPESGLASRTRDDIVAAGWSADLVLAGDAGSDDFATTTVYYPMAADEAAALALADVIGGAEVGLSEVYQPLDDPEARQLTVVLGLDRTAGGAETPAS</sequence>
<keyword evidence="1" id="KW-1133">Transmembrane helix</keyword>
<proteinExistence type="predicted"/>